<dbReference type="PROSITE" id="PS51128">
    <property type="entry name" value="ZF_DKSA_2"/>
    <property type="match status" value="1"/>
</dbReference>
<evidence type="ECO:0000256" key="3">
    <source>
        <dbReference type="ARBA" id="ARBA00022833"/>
    </source>
</evidence>
<dbReference type="Pfam" id="PF01258">
    <property type="entry name" value="zf-dskA_traR"/>
    <property type="match status" value="1"/>
</dbReference>
<dbReference type="InterPro" id="IPR020458">
    <property type="entry name" value="Znf_DskA_TraR_CS"/>
</dbReference>
<proteinExistence type="predicted"/>
<evidence type="ECO:0000313" key="6">
    <source>
        <dbReference type="EMBL" id="TGN67739.1"/>
    </source>
</evidence>
<organism evidence="6 7">
    <name type="scientific">Paracoccus liaowanqingii</name>
    <dbReference type="NCBI Taxonomy" id="2560053"/>
    <lineage>
        <taxon>Bacteria</taxon>
        <taxon>Pseudomonadati</taxon>
        <taxon>Pseudomonadota</taxon>
        <taxon>Alphaproteobacteria</taxon>
        <taxon>Rhodobacterales</taxon>
        <taxon>Paracoccaceae</taxon>
        <taxon>Paracoccus</taxon>
    </lineage>
</organism>
<feature type="zinc finger region" description="dksA C4-type" evidence="4">
    <location>
        <begin position="86"/>
        <end position="110"/>
    </location>
</feature>
<dbReference type="RefSeq" id="WP_135816455.1">
    <property type="nucleotide sequence ID" value="NZ_SRPG01000022.1"/>
</dbReference>
<dbReference type="PROSITE" id="PS01102">
    <property type="entry name" value="ZF_DKSA_1"/>
    <property type="match status" value="1"/>
</dbReference>
<keyword evidence="7" id="KW-1185">Reference proteome</keyword>
<sequence>MDPQDAATHFSPRLKLELSQLEKASGDTAEARKPVELDQQSVGRLSRMDAMQNQAMASAVDVRRHARIRAIQAALARIDTGEFGTCEDCGDPIPVKRLQLDPTFTRCVGCRG</sequence>
<dbReference type="PANTHER" id="PTHR33823">
    <property type="entry name" value="RNA POLYMERASE-BINDING TRANSCRIPTION FACTOR DKSA-RELATED"/>
    <property type="match status" value="1"/>
</dbReference>
<keyword evidence="2" id="KW-0863">Zinc-finger</keyword>
<dbReference type="EMBL" id="SRPG01000022">
    <property type="protein sequence ID" value="TGN67739.1"/>
    <property type="molecule type" value="Genomic_DNA"/>
</dbReference>
<dbReference type="Proteomes" id="UP000297972">
    <property type="component" value="Unassembled WGS sequence"/>
</dbReference>
<feature type="domain" description="Zinc finger DksA/TraR C4-type" evidence="5">
    <location>
        <begin position="81"/>
        <end position="111"/>
    </location>
</feature>
<dbReference type="OrthoDB" id="1121111at2"/>
<keyword evidence="3" id="KW-0862">Zinc</keyword>
<reference evidence="6 7" key="1">
    <citation type="submission" date="2019-03" db="EMBL/GenBank/DDBJ databases">
        <authorList>
            <person name="Li J."/>
        </authorList>
    </citation>
    <scope>NUCLEOTIDE SEQUENCE [LARGE SCALE GENOMIC DNA]</scope>
    <source>
        <strain evidence="6 7">3058</strain>
    </source>
</reference>
<evidence type="ECO:0000259" key="5">
    <source>
        <dbReference type="Pfam" id="PF01258"/>
    </source>
</evidence>
<dbReference type="AlphaFoldDB" id="A0A4Z1CRY8"/>
<name>A0A4Z1CRY8_9RHOB</name>
<keyword evidence="1" id="KW-0479">Metal-binding</keyword>
<gene>
    <name evidence="6" type="ORF">E4L95_03775</name>
</gene>
<evidence type="ECO:0000313" key="7">
    <source>
        <dbReference type="Proteomes" id="UP000297972"/>
    </source>
</evidence>
<protein>
    <submittedName>
        <fullName evidence="6">TraR/DksA family transcriptional regulator</fullName>
    </submittedName>
</protein>
<accession>A0A4Z1CRY8</accession>
<dbReference type="InterPro" id="IPR000962">
    <property type="entry name" value="Znf_DskA_TraR"/>
</dbReference>
<dbReference type="Gene3D" id="1.20.120.910">
    <property type="entry name" value="DksA, coiled-coil domain"/>
    <property type="match status" value="1"/>
</dbReference>
<evidence type="ECO:0000256" key="4">
    <source>
        <dbReference type="PROSITE-ProRule" id="PRU00510"/>
    </source>
</evidence>
<comment type="caution">
    <text evidence="6">The sequence shown here is derived from an EMBL/GenBank/DDBJ whole genome shotgun (WGS) entry which is preliminary data.</text>
</comment>
<evidence type="ECO:0000256" key="1">
    <source>
        <dbReference type="ARBA" id="ARBA00022723"/>
    </source>
</evidence>
<dbReference type="SUPFAM" id="SSF57716">
    <property type="entry name" value="Glucocorticoid receptor-like (DNA-binding domain)"/>
    <property type="match status" value="1"/>
</dbReference>
<evidence type="ECO:0000256" key="2">
    <source>
        <dbReference type="ARBA" id="ARBA00022771"/>
    </source>
</evidence>
<dbReference type="GO" id="GO:0008270">
    <property type="term" value="F:zinc ion binding"/>
    <property type="evidence" value="ECO:0007669"/>
    <property type="project" value="UniProtKB-KW"/>
</dbReference>